<evidence type="ECO:0000313" key="1">
    <source>
        <dbReference type="EMBL" id="MCT7944675.1"/>
    </source>
</evidence>
<sequence>MTSNEVNLEFKGITVPDSRATYYVCFSNNVKVLSGQTSAKVDFNPGEQFSTILTMKVDSAEPSSPVDCNYFDPITNKVKILWQE</sequence>
<dbReference type="Proteomes" id="UP001155604">
    <property type="component" value="Unassembled WGS sequence"/>
</dbReference>
<evidence type="ECO:0000313" key="2">
    <source>
        <dbReference type="Proteomes" id="UP001155604"/>
    </source>
</evidence>
<organism evidence="1 2">
    <name type="scientific">Shewanella septentrionalis</name>
    <dbReference type="NCBI Taxonomy" id="2952223"/>
    <lineage>
        <taxon>Bacteria</taxon>
        <taxon>Pseudomonadati</taxon>
        <taxon>Pseudomonadota</taxon>
        <taxon>Gammaproteobacteria</taxon>
        <taxon>Alteromonadales</taxon>
        <taxon>Shewanellaceae</taxon>
        <taxon>Shewanella</taxon>
    </lineage>
</organism>
<dbReference type="RefSeq" id="WP_261271948.1">
    <property type="nucleotide sequence ID" value="NZ_JAMTCC010000006.1"/>
</dbReference>
<dbReference type="EMBL" id="JAMTCC010000006">
    <property type="protein sequence ID" value="MCT7944675.1"/>
    <property type="molecule type" value="Genomic_DNA"/>
</dbReference>
<dbReference type="AlphaFoldDB" id="A0A9X3AXJ3"/>
<gene>
    <name evidence="1" type="ORF">NE536_04765</name>
</gene>
<keyword evidence="2" id="KW-1185">Reference proteome</keyword>
<name>A0A9X3AXJ3_9GAMM</name>
<accession>A0A9X3AXJ3</accession>
<comment type="caution">
    <text evidence="1">The sequence shown here is derived from an EMBL/GenBank/DDBJ whole genome shotgun (WGS) entry which is preliminary data.</text>
</comment>
<protein>
    <submittedName>
        <fullName evidence="1">Uncharacterized protein</fullName>
    </submittedName>
</protein>
<proteinExistence type="predicted"/>
<reference evidence="1" key="1">
    <citation type="journal article" date="2023" name="Int. J. Syst. Evol. Microbiol.">
        <title>&lt;i&gt;Shewanella septentrionalis&lt;/i&gt; sp. nov. and &lt;i&gt;Shewanella holmiensis&lt;/i&gt; sp. nov., isolated from Baltic Sea water and sediments.</title>
        <authorList>
            <person name="Martin-Rodriguez A.J."/>
            <person name="Thorell K."/>
            <person name="Joffre E."/>
            <person name="Jensie-Markopoulos S."/>
            <person name="Moore E.R.B."/>
            <person name="Sjoling A."/>
        </authorList>
    </citation>
    <scope>NUCLEOTIDE SEQUENCE</scope>
    <source>
        <strain evidence="1">SP1W3</strain>
    </source>
</reference>